<comment type="caution">
    <text evidence="2">The sequence shown here is derived from an EMBL/GenBank/DDBJ whole genome shotgun (WGS) entry which is preliminary data.</text>
</comment>
<evidence type="ECO:0000256" key="1">
    <source>
        <dbReference type="SAM" id="MobiDB-lite"/>
    </source>
</evidence>
<reference evidence="2" key="1">
    <citation type="submission" date="2023-02" db="EMBL/GenBank/DDBJ databases">
        <title>Kitasatospora phosalacinea NBRC 14627.</title>
        <authorList>
            <person name="Ichikawa N."/>
            <person name="Sato H."/>
            <person name="Tonouchi N."/>
        </authorList>
    </citation>
    <scope>NUCLEOTIDE SEQUENCE</scope>
    <source>
        <strain evidence="2">NBRC 14627</strain>
    </source>
</reference>
<dbReference type="EMBL" id="BSSA01000019">
    <property type="protein sequence ID" value="GLW72697.1"/>
    <property type="molecule type" value="Genomic_DNA"/>
</dbReference>
<dbReference type="AlphaFoldDB" id="A0A9W6Q9M5"/>
<feature type="region of interest" description="Disordered" evidence="1">
    <location>
        <begin position="42"/>
        <end position="62"/>
    </location>
</feature>
<gene>
    <name evidence="2" type="ORF">Kpho02_49960</name>
</gene>
<organism evidence="2 3">
    <name type="scientific">Kitasatospora phosalacinea</name>
    <dbReference type="NCBI Taxonomy" id="2065"/>
    <lineage>
        <taxon>Bacteria</taxon>
        <taxon>Bacillati</taxon>
        <taxon>Actinomycetota</taxon>
        <taxon>Actinomycetes</taxon>
        <taxon>Kitasatosporales</taxon>
        <taxon>Streptomycetaceae</taxon>
        <taxon>Kitasatospora</taxon>
    </lineage>
</organism>
<name>A0A9W6Q9M5_9ACTN</name>
<protein>
    <submittedName>
        <fullName evidence="2">Uncharacterized protein</fullName>
    </submittedName>
</protein>
<accession>A0A9W6Q9M5</accession>
<proteinExistence type="predicted"/>
<evidence type="ECO:0000313" key="2">
    <source>
        <dbReference type="EMBL" id="GLW72697.1"/>
    </source>
</evidence>
<dbReference type="Proteomes" id="UP001165041">
    <property type="component" value="Unassembled WGS sequence"/>
</dbReference>
<evidence type="ECO:0000313" key="3">
    <source>
        <dbReference type="Proteomes" id="UP001165041"/>
    </source>
</evidence>
<sequence>MVRARPVARVAAAARAATSGRGESMVKRMGVRLLVVRGGAREADGTGDPARVKSATADCDEF</sequence>